<dbReference type="CDD" id="cd00143">
    <property type="entry name" value="PP2Cc"/>
    <property type="match status" value="1"/>
</dbReference>
<accession>A0A6M4GRF1</accession>
<evidence type="ECO:0000313" key="4">
    <source>
        <dbReference type="Proteomes" id="UP000501534"/>
    </source>
</evidence>
<proteinExistence type="predicted"/>
<sequence>MRFTIFQDSHTGDRSGNEDRVGYSYSRNVLLLVIADGMGGHMKGELAAEIAVTEVTRRFQQEARNRLKKPQEFLVSAINSAHRAIVAQAVEENLLESPRTTCVACIVQGSSAHWAWAGDSRLYVLRNGKLAAQTTDHSRVQQMIDAGAITVEQAARHPDRNKIYSCLGGVVPPQIGVAREFKLEQGDTIMLSTDGFWAQIPATLIGTLLRKQDIVGLMPGLITEAHRRAMGESDNISVVAMTWENQEDENVSDTTQMLGDEQFTTSSNTQDLDIPGGPAGDDVTEEDIEKAIAEIQSAIKKVPR</sequence>
<dbReference type="SMART" id="SM00331">
    <property type="entry name" value="PP2C_SIG"/>
    <property type="match status" value="1"/>
</dbReference>
<keyword evidence="4" id="KW-1185">Reference proteome</keyword>
<dbReference type="RefSeq" id="WP_171088757.1">
    <property type="nucleotide sequence ID" value="NZ_CP053069.1"/>
</dbReference>
<evidence type="ECO:0000313" key="3">
    <source>
        <dbReference type="EMBL" id="QJR09054.1"/>
    </source>
</evidence>
<dbReference type="Gene3D" id="3.60.40.10">
    <property type="entry name" value="PPM-type phosphatase domain"/>
    <property type="match status" value="1"/>
</dbReference>
<dbReference type="InterPro" id="IPR001932">
    <property type="entry name" value="PPM-type_phosphatase-like_dom"/>
</dbReference>
<gene>
    <name evidence="3" type="ORF">DSM104443_00090</name>
</gene>
<dbReference type="SMART" id="SM00332">
    <property type="entry name" value="PP2Cc"/>
    <property type="match status" value="1"/>
</dbReference>
<dbReference type="KEGG" id="uru:DSM104443_00090"/>
<dbReference type="Proteomes" id="UP000501534">
    <property type="component" value="Chromosome"/>
</dbReference>
<dbReference type="InterPro" id="IPR036457">
    <property type="entry name" value="PPM-type-like_dom_sf"/>
</dbReference>
<feature type="compositionally biased region" description="Polar residues" evidence="1">
    <location>
        <begin position="262"/>
        <end position="271"/>
    </location>
</feature>
<organism evidence="3 4">
    <name type="scientific">Usitatibacter rugosus</name>
    <dbReference type="NCBI Taxonomy" id="2732067"/>
    <lineage>
        <taxon>Bacteria</taxon>
        <taxon>Pseudomonadati</taxon>
        <taxon>Pseudomonadota</taxon>
        <taxon>Betaproteobacteria</taxon>
        <taxon>Nitrosomonadales</taxon>
        <taxon>Usitatibacteraceae</taxon>
        <taxon>Usitatibacter</taxon>
    </lineage>
</organism>
<protein>
    <recommendedName>
        <fullName evidence="2">PPM-type phosphatase domain-containing protein</fullName>
    </recommendedName>
</protein>
<reference evidence="3 4" key="1">
    <citation type="submission" date="2020-04" db="EMBL/GenBank/DDBJ databases">
        <title>Usitatibacter rugosus gen. nov., sp. nov. and Usitatibacter palustris sp. nov., novel members of Usitatibacteraceae fam. nov. within the order Nitrosomonadales isolated from soil.</title>
        <authorList>
            <person name="Huber K.J."/>
            <person name="Neumann-Schaal M."/>
            <person name="Geppert A."/>
            <person name="Luckner M."/>
            <person name="Wanner G."/>
            <person name="Overmann J."/>
        </authorList>
    </citation>
    <scope>NUCLEOTIDE SEQUENCE [LARGE SCALE GENOMIC DNA]</scope>
    <source>
        <strain evidence="3 4">0125_3</strain>
    </source>
</reference>
<feature type="region of interest" description="Disordered" evidence="1">
    <location>
        <begin position="262"/>
        <end position="283"/>
    </location>
</feature>
<dbReference type="Pfam" id="PF13672">
    <property type="entry name" value="PP2C_2"/>
    <property type="match status" value="1"/>
</dbReference>
<feature type="domain" description="PPM-type phosphatase" evidence="2">
    <location>
        <begin position="2"/>
        <end position="243"/>
    </location>
</feature>
<evidence type="ECO:0000256" key="1">
    <source>
        <dbReference type="SAM" id="MobiDB-lite"/>
    </source>
</evidence>
<dbReference type="EMBL" id="CP053069">
    <property type="protein sequence ID" value="QJR09054.1"/>
    <property type="molecule type" value="Genomic_DNA"/>
</dbReference>
<dbReference type="SUPFAM" id="SSF81606">
    <property type="entry name" value="PP2C-like"/>
    <property type="match status" value="1"/>
</dbReference>
<dbReference type="AlphaFoldDB" id="A0A6M4GRF1"/>
<name>A0A6M4GRF1_9PROT</name>
<dbReference type="PROSITE" id="PS51746">
    <property type="entry name" value="PPM_2"/>
    <property type="match status" value="1"/>
</dbReference>
<evidence type="ECO:0000259" key="2">
    <source>
        <dbReference type="PROSITE" id="PS51746"/>
    </source>
</evidence>